<dbReference type="AlphaFoldDB" id="A0A920CUN6"/>
<evidence type="ECO:0000313" key="1">
    <source>
        <dbReference type="EMBL" id="GIO49632.1"/>
    </source>
</evidence>
<evidence type="ECO:0000313" key="2">
    <source>
        <dbReference type="Proteomes" id="UP000682811"/>
    </source>
</evidence>
<dbReference type="Proteomes" id="UP000682811">
    <property type="component" value="Unassembled WGS sequence"/>
</dbReference>
<reference evidence="1 2" key="1">
    <citation type="submission" date="2021-03" db="EMBL/GenBank/DDBJ databases">
        <title>Antimicrobial resistance genes in bacteria isolated from Japanese honey, and their potential for conferring macrolide and lincosamide resistance in the American foulbrood pathogen Paenibacillus larvae.</title>
        <authorList>
            <person name="Okamoto M."/>
            <person name="Kumagai M."/>
            <person name="Kanamori H."/>
            <person name="Takamatsu D."/>
        </authorList>
    </citation>
    <scope>NUCLEOTIDE SEQUENCE [LARGE SCALE GENOMIC DNA]</scope>
    <source>
        <strain evidence="1 2">J34TS1</strain>
    </source>
</reference>
<keyword evidence="2" id="KW-1185">Reference proteome</keyword>
<proteinExistence type="predicted"/>
<gene>
    <name evidence="1" type="ORF">J34TS1_43970</name>
</gene>
<dbReference type="EMBL" id="BORT01000023">
    <property type="protein sequence ID" value="GIO49632.1"/>
    <property type="molecule type" value="Genomic_DNA"/>
</dbReference>
<name>A0A920CUN6_9BACL</name>
<sequence>MRGIESGQVNGFVIDHGEGVEADMHSDELSDKEYIKIQKKMVRAEKWLSRLEKTIAWLDRVRLWAEERASKSKQNLN</sequence>
<organism evidence="1 2">
    <name type="scientific">Paenibacillus azoreducens</name>
    <dbReference type="NCBI Taxonomy" id="116718"/>
    <lineage>
        <taxon>Bacteria</taxon>
        <taxon>Bacillati</taxon>
        <taxon>Bacillota</taxon>
        <taxon>Bacilli</taxon>
        <taxon>Bacillales</taxon>
        <taxon>Paenibacillaceae</taxon>
        <taxon>Paenibacillus</taxon>
    </lineage>
</organism>
<dbReference type="RefSeq" id="WP_212980062.1">
    <property type="nucleotide sequence ID" value="NZ_AP025343.1"/>
</dbReference>
<accession>A0A920CUN6</accession>
<protein>
    <submittedName>
        <fullName evidence="1">Uncharacterized protein</fullName>
    </submittedName>
</protein>
<comment type="caution">
    <text evidence="1">The sequence shown here is derived from an EMBL/GenBank/DDBJ whole genome shotgun (WGS) entry which is preliminary data.</text>
</comment>